<dbReference type="OrthoDB" id="64915at2759"/>
<dbReference type="AlphaFoldDB" id="A0A0D2A989"/>
<dbReference type="EMBL" id="KN847546">
    <property type="protein sequence ID" value="KIW03135.1"/>
    <property type="molecule type" value="Genomic_DNA"/>
</dbReference>
<accession>A0A0D2A989</accession>
<organism evidence="1 2">
    <name type="scientific">Verruconis gallopava</name>
    <dbReference type="NCBI Taxonomy" id="253628"/>
    <lineage>
        <taxon>Eukaryota</taxon>
        <taxon>Fungi</taxon>
        <taxon>Dikarya</taxon>
        <taxon>Ascomycota</taxon>
        <taxon>Pezizomycotina</taxon>
        <taxon>Dothideomycetes</taxon>
        <taxon>Pleosporomycetidae</taxon>
        <taxon>Venturiales</taxon>
        <taxon>Sympoventuriaceae</taxon>
        <taxon>Verruconis</taxon>
    </lineage>
</organism>
<evidence type="ECO:0008006" key="3">
    <source>
        <dbReference type="Google" id="ProtNLM"/>
    </source>
</evidence>
<dbReference type="VEuPathDB" id="FungiDB:PV09_05777"/>
<evidence type="ECO:0000313" key="2">
    <source>
        <dbReference type="Proteomes" id="UP000053259"/>
    </source>
</evidence>
<proteinExistence type="predicted"/>
<name>A0A0D2A989_9PEZI</name>
<dbReference type="InParanoid" id="A0A0D2A989"/>
<dbReference type="HOGENOM" id="CLU_2672980_0_0_1"/>
<dbReference type="Proteomes" id="UP000053259">
    <property type="component" value="Unassembled WGS sequence"/>
</dbReference>
<gene>
    <name evidence="1" type="ORF">PV09_05777</name>
</gene>
<dbReference type="GeneID" id="27313750"/>
<dbReference type="STRING" id="253628.A0A0D2A989"/>
<sequence>MFSNIRQTEDESKGRIIRAGIIGCGMVTQVFHIPTLNFLSHMFHITNLWDVSHDGLNNYQLRTVGATKLKVMRTA</sequence>
<protein>
    <recommendedName>
        <fullName evidence="3">Gfo/Idh/MocA-like oxidoreductase N-terminal domain-containing protein</fullName>
    </recommendedName>
</protein>
<evidence type="ECO:0000313" key="1">
    <source>
        <dbReference type="EMBL" id="KIW03135.1"/>
    </source>
</evidence>
<keyword evidence="2" id="KW-1185">Reference proteome</keyword>
<dbReference type="RefSeq" id="XP_016213004.1">
    <property type="nucleotide sequence ID" value="XM_016359325.1"/>
</dbReference>
<dbReference type="Gene3D" id="3.40.50.720">
    <property type="entry name" value="NAD(P)-binding Rossmann-like Domain"/>
    <property type="match status" value="1"/>
</dbReference>
<reference evidence="1 2" key="1">
    <citation type="submission" date="2015-01" db="EMBL/GenBank/DDBJ databases">
        <title>The Genome Sequence of Ochroconis gallopava CBS43764.</title>
        <authorList>
            <consortium name="The Broad Institute Genomics Platform"/>
            <person name="Cuomo C."/>
            <person name="de Hoog S."/>
            <person name="Gorbushina A."/>
            <person name="Stielow B."/>
            <person name="Teixiera M."/>
            <person name="Abouelleil A."/>
            <person name="Chapman S.B."/>
            <person name="Priest M."/>
            <person name="Young S.K."/>
            <person name="Wortman J."/>
            <person name="Nusbaum C."/>
            <person name="Birren B."/>
        </authorList>
    </citation>
    <scope>NUCLEOTIDE SEQUENCE [LARGE SCALE GENOMIC DNA]</scope>
    <source>
        <strain evidence="1 2">CBS 43764</strain>
    </source>
</reference>